<evidence type="ECO:0000313" key="2">
    <source>
        <dbReference type="EMBL" id="KAF3602906.1"/>
    </source>
</evidence>
<dbReference type="EMBL" id="QGKY02000246">
    <property type="protein sequence ID" value="KAF2584601.1"/>
    <property type="molecule type" value="Genomic_DNA"/>
</dbReference>
<protein>
    <submittedName>
        <fullName evidence="1">Uncharacterized protein</fullName>
    </submittedName>
</protein>
<name>A0A8S9JRF5_BRACR</name>
<proteinExistence type="predicted"/>
<gene>
    <name evidence="2" type="ORF">F2Q69_00036719</name>
    <name evidence="1" type="ORF">F2Q70_00036391</name>
</gene>
<evidence type="ECO:0000313" key="1">
    <source>
        <dbReference type="EMBL" id="KAF2584601.1"/>
    </source>
</evidence>
<reference evidence="1" key="2">
    <citation type="submission" date="2019-12" db="EMBL/GenBank/DDBJ databases">
        <title>Genome sequencing and annotation of Brassica cretica.</title>
        <authorList>
            <person name="Studholme D.J."/>
            <person name="Sarris P.F."/>
        </authorList>
    </citation>
    <scope>NUCLEOTIDE SEQUENCE</scope>
    <source>
        <strain evidence="1">PFS-102/07</strain>
        <tissue evidence="1">Leaf</tissue>
    </source>
</reference>
<reference evidence="2" key="1">
    <citation type="submission" date="2019-12" db="EMBL/GenBank/DDBJ databases">
        <title>Genome sequencing and annotation of Brassica cretica.</title>
        <authorList>
            <person name="Studholme D.J."/>
            <person name="Sarris P."/>
        </authorList>
    </citation>
    <scope>NUCLEOTIDE SEQUENCE</scope>
    <source>
        <strain evidence="2">PFS-109/04</strain>
        <tissue evidence="2">Leaf</tissue>
    </source>
</reference>
<organism evidence="1">
    <name type="scientific">Brassica cretica</name>
    <name type="common">Mustard</name>
    <dbReference type="NCBI Taxonomy" id="69181"/>
    <lineage>
        <taxon>Eukaryota</taxon>
        <taxon>Viridiplantae</taxon>
        <taxon>Streptophyta</taxon>
        <taxon>Embryophyta</taxon>
        <taxon>Tracheophyta</taxon>
        <taxon>Spermatophyta</taxon>
        <taxon>Magnoliopsida</taxon>
        <taxon>eudicotyledons</taxon>
        <taxon>Gunneridae</taxon>
        <taxon>Pentapetalae</taxon>
        <taxon>rosids</taxon>
        <taxon>malvids</taxon>
        <taxon>Brassicales</taxon>
        <taxon>Brassicaceae</taxon>
        <taxon>Brassiceae</taxon>
        <taxon>Brassica</taxon>
    </lineage>
</organism>
<sequence>MKTRMIQSKAQILMKPTKHGPVKRMAVMGHVLMMTTSMETNLVKHILSQNHLTTHMKIPATKESMREKLNQISVSMKEMNAMEKR</sequence>
<comment type="caution">
    <text evidence="1">The sequence shown here is derived from an EMBL/GenBank/DDBJ whole genome shotgun (WGS) entry which is preliminary data.</text>
</comment>
<dbReference type="AlphaFoldDB" id="A0A8S9JRF5"/>
<accession>A0A8S9JRF5</accession>
<dbReference type="Proteomes" id="UP000712600">
    <property type="component" value="Unassembled WGS sequence"/>
</dbReference>
<dbReference type="EMBL" id="QGKX02000004">
    <property type="protein sequence ID" value="KAF3602906.1"/>
    <property type="molecule type" value="Genomic_DNA"/>
</dbReference>